<keyword evidence="9" id="KW-1185">Reference proteome</keyword>
<dbReference type="Gene3D" id="3.50.50.60">
    <property type="entry name" value="FAD/NAD(P)-binding domain"/>
    <property type="match status" value="1"/>
</dbReference>
<dbReference type="Gene3D" id="2.102.10.10">
    <property type="entry name" value="Rieske [2Fe-2S] iron-sulphur domain"/>
    <property type="match status" value="1"/>
</dbReference>
<feature type="compositionally biased region" description="Basic and acidic residues" evidence="6">
    <location>
        <begin position="504"/>
        <end position="520"/>
    </location>
</feature>
<keyword evidence="5" id="KW-1015">Disulfide bond</keyword>
<evidence type="ECO:0000259" key="7">
    <source>
        <dbReference type="PROSITE" id="PS51296"/>
    </source>
</evidence>
<dbReference type="PROSITE" id="PS51296">
    <property type="entry name" value="RIESKE"/>
    <property type="match status" value="1"/>
</dbReference>
<dbReference type="InterPro" id="IPR005805">
    <property type="entry name" value="Rieske_Fe-S_prot_C"/>
</dbReference>
<dbReference type="InterPro" id="IPR036188">
    <property type="entry name" value="FAD/NAD-bd_sf"/>
</dbReference>
<dbReference type="Pfam" id="PF01266">
    <property type="entry name" value="DAO"/>
    <property type="match status" value="1"/>
</dbReference>
<comment type="caution">
    <text evidence="8">The sequence shown here is derived from an EMBL/GenBank/DDBJ whole genome shotgun (WGS) entry which is preliminary data.</text>
</comment>
<feature type="domain" description="Rieske" evidence="7">
    <location>
        <begin position="417"/>
        <end position="501"/>
    </location>
</feature>
<sequence>MDRDGASKSIWQHAVGNYIPANDRDEHTVYDVLVIGGGITGLTTALLLQESGQKCLLVEGHNIGFGTTGGTTAHLNTVLDTPYIDIARHFGHDAACLVAKGAREAIDLIEQFTNKYGIENDLAYKTGYLFATTGEEADMLQEMMEASDRAGVPMQRSDILPVPIPYVKAASVARQAQMHALKHLLGLARVFEMKGGVIVQQCMVHKLHDDDIITAETSQGVIRARYAVYATHLPPGVNVFSFRCAPYRSYAIAFTLKSGEYPDAMVYDLKEPYHYYRSQVVDGVKYVIAGGLDHKTGHNEDTAHVQRELELYMRQYFDIDTVAYRWSSQYYNSVDGLPYIGLMPGHSKVYAATGFGGNGMIYGTLSGKILCDLITKGTSSYEKLFDPGRIKLAGLGTFLKENADVIHQFVAGRFSAEEIEELSGIAPGEAKMGEWEGQKLAIYKSDEGKLHILSAICPHVGCTVKWNSAECTWDCPCHGARYSPDGHLLTGPAQKGLTPVRPWGKADEGNKDSREDKPAA</sequence>
<dbReference type="InterPro" id="IPR017941">
    <property type="entry name" value="Rieske_2Fe-2S"/>
</dbReference>
<dbReference type="SUPFAM" id="SSF50022">
    <property type="entry name" value="ISP domain"/>
    <property type="match status" value="1"/>
</dbReference>
<dbReference type="PANTHER" id="PTHR13847:SF281">
    <property type="entry name" value="FAD DEPENDENT OXIDOREDUCTASE DOMAIN-CONTAINING PROTEIN"/>
    <property type="match status" value="1"/>
</dbReference>
<dbReference type="EMBL" id="BAABFA010000019">
    <property type="protein sequence ID" value="GAA4468188.1"/>
    <property type="molecule type" value="Genomic_DNA"/>
</dbReference>
<reference evidence="9" key="1">
    <citation type="journal article" date="2019" name="Int. J. Syst. Evol. Microbiol.">
        <title>The Global Catalogue of Microorganisms (GCM) 10K type strain sequencing project: providing services to taxonomists for standard genome sequencing and annotation.</title>
        <authorList>
            <consortium name="The Broad Institute Genomics Platform"/>
            <consortium name="The Broad Institute Genome Sequencing Center for Infectious Disease"/>
            <person name="Wu L."/>
            <person name="Ma J."/>
        </authorList>
    </citation>
    <scope>NUCLEOTIDE SEQUENCE [LARGE SCALE GENOMIC DNA]</scope>
    <source>
        <strain evidence="9">JCM 32105</strain>
    </source>
</reference>
<dbReference type="PRINTS" id="PR00162">
    <property type="entry name" value="RIESKE"/>
</dbReference>
<organism evidence="8 9">
    <name type="scientific">Nemorincola caseinilytica</name>
    <dbReference type="NCBI Taxonomy" id="2054315"/>
    <lineage>
        <taxon>Bacteria</taxon>
        <taxon>Pseudomonadati</taxon>
        <taxon>Bacteroidota</taxon>
        <taxon>Chitinophagia</taxon>
        <taxon>Chitinophagales</taxon>
        <taxon>Chitinophagaceae</taxon>
        <taxon>Nemorincola</taxon>
    </lineage>
</organism>
<feature type="region of interest" description="Disordered" evidence="6">
    <location>
        <begin position="491"/>
        <end position="520"/>
    </location>
</feature>
<evidence type="ECO:0000256" key="6">
    <source>
        <dbReference type="SAM" id="MobiDB-lite"/>
    </source>
</evidence>
<dbReference type="InterPro" id="IPR006076">
    <property type="entry name" value="FAD-dep_OxRdtase"/>
</dbReference>
<dbReference type="InterPro" id="IPR038010">
    <property type="entry name" value="YhfW_C"/>
</dbReference>
<accession>A0ABP8NMS8</accession>
<evidence type="ECO:0000256" key="1">
    <source>
        <dbReference type="ARBA" id="ARBA00022714"/>
    </source>
</evidence>
<dbReference type="RefSeq" id="WP_345083770.1">
    <property type="nucleotide sequence ID" value="NZ_BAABFA010000019.1"/>
</dbReference>
<evidence type="ECO:0000313" key="9">
    <source>
        <dbReference type="Proteomes" id="UP001500067"/>
    </source>
</evidence>
<keyword evidence="2" id="KW-0479">Metal-binding</keyword>
<proteinExistence type="predicted"/>
<dbReference type="Pfam" id="PF00355">
    <property type="entry name" value="Rieske"/>
    <property type="match status" value="1"/>
</dbReference>
<evidence type="ECO:0000313" key="8">
    <source>
        <dbReference type="EMBL" id="GAA4468188.1"/>
    </source>
</evidence>
<dbReference type="InterPro" id="IPR036922">
    <property type="entry name" value="Rieske_2Fe-2S_sf"/>
</dbReference>
<evidence type="ECO:0000256" key="4">
    <source>
        <dbReference type="ARBA" id="ARBA00023014"/>
    </source>
</evidence>
<evidence type="ECO:0000256" key="2">
    <source>
        <dbReference type="ARBA" id="ARBA00022723"/>
    </source>
</evidence>
<evidence type="ECO:0000256" key="5">
    <source>
        <dbReference type="ARBA" id="ARBA00023157"/>
    </source>
</evidence>
<keyword evidence="1" id="KW-0001">2Fe-2S</keyword>
<keyword evidence="3" id="KW-0408">Iron</keyword>
<dbReference type="Proteomes" id="UP001500067">
    <property type="component" value="Unassembled WGS sequence"/>
</dbReference>
<evidence type="ECO:0000256" key="3">
    <source>
        <dbReference type="ARBA" id="ARBA00023004"/>
    </source>
</evidence>
<keyword evidence="4" id="KW-0411">Iron-sulfur</keyword>
<name>A0ABP8NMS8_9BACT</name>
<dbReference type="SUPFAM" id="SSF51905">
    <property type="entry name" value="FAD/NAD(P)-binding domain"/>
    <property type="match status" value="1"/>
</dbReference>
<gene>
    <name evidence="8" type="ORF">GCM10023093_25280</name>
</gene>
<dbReference type="CDD" id="cd03477">
    <property type="entry name" value="Rieske_YhfW_C"/>
    <property type="match status" value="1"/>
</dbReference>
<dbReference type="Gene3D" id="3.30.9.10">
    <property type="entry name" value="D-Amino Acid Oxidase, subunit A, domain 2"/>
    <property type="match status" value="1"/>
</dbReference>
<dbReference type="PANTHER" id="PTHR13847">
    <property type="entry name" value="SARCOSINE DEHYDROGENASE-RELATED"/>
    <property type="match status" value="1"/>
</dbReference>
<protein>
    <submittedName>
        <fullName evidence="8">FAD-dependent oxidoreductase</fullName>
    </submittedName>
</protein>